<accession>A0A822F806</accession>
<dbReference type="EMBL" id="CAJOBR010079925">
    <property type="protein sequence ID" value="CAF5120753.1"/>
    <property type="molecule type" value="Genomic_DNA"/>
</dbReference>
<comment type="caution">
    <text evidence="2">The sequence shown here is derived from an EMBL/GenBank/DDBJ whole genome shotgun (WGS) entry which is preliminary data.</text>
</comment>
<name>A0A822F806_9BILA</name>
<gene>
    <name evidence="1" type="ORF">QYT958_LOCUS45466</name>
    <name evidence="2" type="ORF">QYT958_LOCUS46038</name>
</gene>
<proteinExistence type="predicted"/>
<sequence>TQRLSSGCLKRPLAAECPPSIILSSDAAYKTIRPNHTSHYRINEKFVVIENSNEKLDHDSSTLESKPLKIIRVERTTPAI</sequence>
<dbReference type="AlphaFoldDB" id="A0A822F806"/>
<feature type="non-terminal residue" evidence="2">
    <location>
        <position position="80"/>
    </location>
</feature>
<evidence type="ECO:0000313" key="2">
    <source>
        <dbReference type="EMBL" id="CAF5120753.1"/>
    </source>
</evidence>
<evidence type="ECO:0000313" key="3">
    <source>
        <dbReference type="Proteomes" id="UP000663848"/>
    </source>
</evidence>
<dbReference type="Proteomes" id="UP000663848">
    <property type="component" value="Unassembled WGS sequence"/>
</dbReference>
<reference evidence="2" key="1">
    <citation type="submission" date="2021-02" db="EMBL/GenBank/DDBJ databases">
        <authorList>
            <person name="Nowell W R."/>
        </authorList>
    </citation>
    <scope>NUCLEOTIDE SEQUENCE</scope>
</reference>
<organism evidence="2 3">
    <name type="scientific">Rotaria socialis</name>
    <dbReference type="NCBI Taxonomy" id="392032"/>
    <lineage>
        <taxon>Eukaryota</taxon>
        <taxon>Metazoa</taxon>
        <taxon>Spiralia</taxon>
        <taxon>Gnathifera</taxon>
        <taxon>Rotifera</taxon>
        <taxon>Eurotatoria</taxon>
        <taxon>Bdelloidea</taxon>
        <taxon>Philodinida</taxon>
        <taxon>Philodinidae</taxon>
        <taxon>Rotaria</taxon>
    </lineage>
</organism>
<dbReference type="EMBL" id="CAJOBR010075748">
    <property type="protein sequence ID" value="CAF5111527.1"/>
    <property type="molecule type" value="Genomic_DNA"/>
</dbReference>
<protein>
    <submittedName>
        <fullName evidence="2">Uncharacterized protein</fullName>
    </submittedName>
</protein>
<feature type="non-terminal residue" evidence="2">
    <location>
        <position position="1"/>
    </location>
</feature>
<evidence type="ECO:0000313" key="1">
    <source>
        <dbReference type="EMBL" id="CAF5111527.1"/>
    </source>
</evidence>